<feature type="domain" description="HTH araC/xylS-type" evidence="4">
    <location>
        <begin position="204"/>
        <end position="304"/>
    </location>
</feature>
<dbReference type="EMBL" id="BAAAPW010000001">
    <property type="protein sequence ID" value="GAA2026711.1"/>
    <property type="molecule type" value="Genomic_DNA"/>
</dbReference>
<name>A0ABP5FJI8_9MICO</name>
<evidence type="ECO:0000313" key="5">
    <source>
        <dbReference type="EMBL" id="GAA2026711.1"/>
    </source>
</evidence>
<dbReference type="PANTHER" id="PTHR46796:SF6">
    <property type="entry name" value="ARAC SUBFAMILY"/>
    <property type="match status" value="1"/>
</dbReference>
<dbReference type="InterPro" id="IPR018062">
    <property type="entry name" value="HTH_AraC-typ_CS"/>
</dbReference>
<dbReference type="InterPro" id="IPR009057">
    <property type="entry name" value="Homeodomain-like_sf"/>
</dbReference>
<sequence length="307" mass="33920">MEIVSVVDRDGWGSAVGRSFYPLSVVTTGERFEAVIRQTQLGRGVRIAEVDCGPNDLLRTRRLLRDSPSDDLLLLVQLEGVSELSQADREVRLAAGVATLCDPLTEYRVRSAESSHQLVILLPREVIRNLAMPISSTRLRPLDPRLVSLRALTSVVGEAMSQGDDLDFAESDAIAGVVVDLARSMLVKATGASRRPRSREELTATALAFIRDHHADPALTPQVLADAVEVSPRALTTLLREHGSPSRLIRDERLRQARAMLADPRFDRDSIGRIALRTGFADQTTFIRAFRRAFDDLPSDVRNHQSV</sequence>
<keyword evidence="1" id="KW-0805">Transcription regulation</keyword>
<dbReference type="Proteomes" id="UP001501196">
    <property type="component" value="Unassembled WGS sequence"/>
</dbReference>
<dbReference type="PANTHER" id="PTHR46796">
    <property type="entry name" value="HTH-TYPE TRANSCRIPTIONAL ACTIVATOR RHAS-RELATED"/>
    <property type="match status" value="1"/>
</dbReference>
<evidence type="ECO:0000313" key="6">
    <source>
        <dbReference type="Proteomes" id="UP001501196"/>
    </source>
</evidence>
<dbReference type="Gene3D" id="1.10.10.60">
    <property type="entry name" value="Homeodomain-like"/>
    <property type="match status" value="1"/>
</dbReference>
<keyword evidence="2" id="KW-0238">DNA-binding</keyword>
<keyword evidence="3" id="KW-0804">Transcription</keyword>
<reference evidence="6" key="1">
    <citation type="journal article" date="2019" name="Int. J. Syst. Evol. Microbiol.">
        <title>The Global Catalogue of Microorganisms (GCM) 10K type strain sequencing project: providing services to taxonomists for standard genome sequencing and annotation.</title>
        <authorList>
            <consortium name="The Broad Institute Genomics Platform"/>
            <consortium name="The Broad Institute Genome Sequencing Center for Infectious Disease"/>
            <person name="Wu L."/>
            <person name="Ma J."/>
        </authorList>
    </citation>
    <scope>NUCLEOTIDE SEQUENCE [LARGE SCALE GENOMIC DNA]</scope>
    <source>
        <strain evidence="6">JCM 15672</strain>
    </source>
</reference>
<evidence type="ECO:0000256" key="1">
    <source>
        <dbReference type="ARBA" id="ARBA00023015"/>
    </source>
</evidence>
<dbReference type="InterPro" id="IPR035418">
    <property type="entry name" value="AraC-bd_2"/>
</dbReference>
<evidence type="ECO:0000259" key="4">
    <source>
        <dbReference type="PROSITE" id="PS01124"/>
    </source>
</evidence>
<dbReference type="InterPro" id="IPR050204">
    <property type="entry name" value="AraC_XylS_family_regulators"/>
</dbReference>
<proteinExistence type="predicted"/>
<protein>
    <recommendedName>
        <fullName evidence="4">HTH araC/xylS-type domain-containing protein</fullName>
    </recommendedName>
</protein>
<keyword evidence="6" id="KW-1185">Reference proteome</keyword>
<dbReference type="PROSITE" id="PS00041">
    <property type="entry name" value="HTH_ARAC_FAMILY_1"/>
    <property type="match status" value="1"/>
</dbReference>
<evidence type="ECO:0000256" key="3">
    <source>
        <dbReference type="ARBA" id="ARBA00023163"/>
    </source>
</evidence>
<organism evidence="5 6">
    <name type="scientific">Agromyces tropicus</name>
    <dbReference type="NCBI Taxonomy" id="555371"/>
    <lineage>
        <taxon>Bacteria</taxon>
        <taxon>Bacillati</taxon>
        <taxon>Actinomycetota</taxon>
        <taxon>Actinomycetes</taxon>
        <taxon>Micrococcales</taxon>
        <taxon>Microbacteriaceae</taxon>
        <taxon>Agromyces</taxon>
    </lineage>
</organism>
<comment type="caution">
    <text evidence="5">The sequence shown here is derived from an EMBL/GenBank/DDBJ whole genome shotgun (WGS) entry which is preliminary data.</text>
</comment>
<dbReference type="RefSeq" id="WP_344369551.1">
    <property type="nucleotide sequence ID" value="NZ_BAAAPW010000001.1"/>
</dbReference>
<dbReference type="Pfam" id="PF14525">
    <property type="entry name" value="AraC_binding_2"/>
    <property type="match status" value="1"/>
</dbReference>
<dbReference type="Pfam" id="PF12833">
    <property type="entry name" value="HTH_18"/>
    <property type="match status" value="1"/>
</dbReference>
<dbReference type="SMART" id="SM00342">
    <property type="entry name" value="HTH_ARAC"/>
    <property type="match status" value="1"/>
</dbReference>
<dbReference type="SUPFAM" id="SSF46689">
    <property type="entry name" value="Homeodomain-like"/>
    <property type="match status" value="1"/>
</dbReference>
<accession>A0ABP5FJI8</accession>
<dbReference type="InterPro" id="IPR018060">
    <property type="entry name" value="HTH_AraC"/>
</dbReference>
<dbReference type="PROSITE" id="PS01124">
    <property type="entry name" value="HTH_ARAC_FAMILY_2"/>
    <property type="match status" value="1"/>
</dbReference>
<gene>
    <name evidence="5" type="ORF">GCM10009819_07420</name>
</gene>
<evidence type="ECO:0000256" key="2">
    <source>
        <dbReference type="ARBA" id="ARBA00023125"/>
    </source>
</evidence>